<keyword evidence="3" id="KW-0813">Transport</keyword>
<keyword evidence="5" id="KW-0812">Transmembrane</keyword>
<dbReference type="GO" id="GO:0015288">
    <property type="term" value="F:porin activity"/>
    <property type="evidence" value="ECO:0007669"/>
    <property type="project" value="TreeGrafter"/>
</dbReference>
<keyword evidence="4" id="KW-1134">Transmembrane beta strand</keyword>
<organism evidence="8">
    <name type="scientific">candidate division WOR-3 bacterium</name>
    <dbReference type="NCBI Taxonomy" id="2052148"/>
    <lineage>
        <taxon>Bacteria</taxon>
        <taxon>Bacteria division WOR-3</taxon>
    </lineage>
</organism>
<evidence type="ECO:0000256" key="7">
    <source>
        <dbReference type="ARBA" id="ARBA00023237"/>
    </source>
</evidence>
<dbReference type="PANTHER" id="PTHR30026">
    <property type="entry name" value="OUTER MEMBRANE PROTEIN TOLC"/>
    <property type="match status" value="1"/>
</dbReference>
<evidence type="ECO:0000313" key="8">
    <source>
        <dbReference type="EMBL" id="HGQ54982.1"/>
    </source>
</evidence>
<comment type="similarity">
    <text evidence="2">Belongs to the outer membrane factor (OMF) (TC 1.B.17) family.</text>
</comment>
<dbReference type="GO" id="GO:0015562">
    <property type="term" value="F:efflux transmembrane transporter activity"/>
    <property type="evidence" value="ECO:0007669"/>
    <property type="project" value="InterPro"/>
</dbReference>
<comment type="caution">
    <text evidence="8">The sequence shown here is derived from an EMBL/GenBank/DDBJ whole genome shotgun (WGS) entry which is preliminary data.</text>
</comment>
<dbReference type="Pfam" id="PF02321">
    <property type="entry name" value="OEP"/>
    <property type="match status" value="1"/>
</dbReference>
<evidence type="ECO:0000256" key="4">
    <source>
        <dbReference type="ARBA" id="ARBA00022452"/>
    </source>
</evidence>
<name>A0A7V4FE38_UNCW3</name>
<sequence>MITFILSFLILTEPVHIYYFPDTLYISLKEAKEYARKYSVYKEEADYYKKTGINNVLGISSELLPSINLSFSYSETKEPTKSSYRGSFTINEKVFDIETYLNLFFINKSFNFYNLSKKERLEYLDYICENSYFNLLRFYNIYQVKKNLLAYKEEYKNLIEEKYKLGQVSKVDYLRAKTDYALASQQLLSSEKNFKQAMVALKIILGIKEDKIILPKTEIPELKEEFLNRIKKIGEKEVDKVLKENLNLKKASIQKTLAKVSYASAILRIFPICQFSYTSAYSDSERFYFTLKDWDQRDNISFSLSFSFPLFDLKNYLLNINSKKLQLKKSKIDERKTYEEILKSTMDGLLSLKEAIEKYEYGKANLEMAEELYSLAKEQLRLGKISYLDFMNIENTYNEAKSNYISSLCDIYMGISLLRYLGLKDLKMEEE</sequence>
<evidence type="ECO:0000256" key="6">
    <source>
        <dbReference type="ARBA" id="ARBA00023136"/>
    </source>
</evidence>
<protein>
    <submittedName>
        <fullName evidence="8">TolC family protein</fullName>
    </submittedName>
</protein>
<evidence type="ECO:0000256" key="5">
    <source>
        <dbReference type="ARBA" id="ARBA00022692"/>
    </source>
</evidence>
<dbReference type="AlphaFoldDB" id="A0A7V4FE38"/>
<evidence type="ECO:0000256" key="1">
    <source>
        <dbReference type="ARBA" id="ARBA00004442"/>
    </source>
</evidence>
<evidence type="ECO:0000256" key="3">
    <source>
        <dbReference type="ARBA" id="ARBA00022448"/>
    </source>
</evidence>
<dbReference type="EMBL" id="DTBX01000025">
    <property type="protein sequence ID" value="HGQ54982.1"/>
    <property type="molecule type" value="Genomic_DNA"/>
</dbReference>
<dbReference type="InterPro" id="IPR051906">
    <property type="entry name" value="TolC-like"/>
</dbReference>
<dbReference type="PANTHER" id="PTHR30026:SF20">
    <property type="entry name" value="OUTER MEMBRANE PROTEIN TOLC"/>
    <property type="match status" value="1"/>
</dbReference>
<reference evidence="8" key="1">
    <citation type="journal article" date="2020" name="mSystems">
        <title>Genome- and Community-Level Interaction Insights into Carbon Utilization and Element Cycling Functions of Hydrothermarchaeota in Hydrothermal Sediment.</title>
        <authorList>
            <person name="Zhou Z."/>
            <person name="Liu Y."/>
            <person name="Xu W."/>
            <person name="Pan J."/>
            <person name="Luo Z.H."/>
            <person name="Li M."/>
        </authorList>
    </citation>
    <scope>NUCLEOTIDE SEQUENCE [LARGE SCALE GENOMIC DNA]</scope>
    <source>
        <strain evidence="8">SpSt-655</strain>
    </source>
</reference>
<gene>
    <name evidence="8" type="ORF">ENU28_00780</name>
</gene>
<dbReference type="GO" id="GO:1990281">
    <property type="term" value="C:efflux pump complex"/>
    <property type="evidence" value="ECO:0007669"/>
    <property type="project" value="TreeGrafter"/>
</dbReference>
<keyword evidence="6" id="KW-0472">Membrane</keyword>
<evidence type="ECO:0000256" key="2">
    <source>
        <dbReference type="ARBA" id="ARBA00007613"/>
    </source>
</evidence>
<keyword evidence="7" id="KW-0998">Cell outer membrane</keyword>
<accession>A0A7V4FE38</accession>
<comment type="subcellular location">
    <subcellularLocation>
        <location evidence="1">Cell outer membrane</location>
    </subcellularLocation>
</comment>
<proteinExistence type="inferred from homology"/>
<dbReference type="InterPro" id="IPR003423">
    <property type="entry name" value="OMP_efflux"/>
</dbReference>
<dbReference type="SUPFAM" id="SSF56954">
    <property type="entry name" value="Outer membrane efflux proteins (OEP)"/>
    <property type="match status" value="1"/>
</dbReference>
<dbReference type="GO" id="GO:0009279">
    <property type="term" value="C:cell outer membrane"/>
    <property type="evidence" value="ECO:0007669"/>
    <property type="project" value="UniProtKB-SubCell"/>
</dbReference>
<dbReference type="Gene3D" id="1.20.1600.10">
    <property type="entry name" value="Outer membrane efflux proteins (OEP)"/>
    <property type="match status" value="1"/>
</dbReference>